<sequence length="117" mass="13253">MLVHSLCKAQFITLKASHSSWLGKKWFTSLLTSRCDNTENILILSGLDDEGLAILKAGRKLMRTLNWWKCHSISHISFTSLTNDAQTLEKSLSYHTVGLSPLTLWFTYKFSASTMLD</sequence>
<gene>
    <name evidence="1" type="ORF">VNO77_41924</name>
</gene>
<comment type="caution">
    <text evidence="1">The sequence shown here is derived from an EMBL/GenBank/DDBJ whole genome shotgun (WGS) entry which is preliminary data.</text>
</comment>
<protein>
    <submittedName>
        <fullName evidence="1">Uncharacterized protein</fullName>
    </submittedName>
</protein>
<evidence type="ECO:0000313" key="1">
    <source>
        <dbReference type="EMBL" id="KAK7308322.1"/>
    </source>
</evidence>
<dbReference type="EMBL" id="JAYMYQ010000010">
    <property type="protein sequence ID" value="KAK7308322.1"/>
    <property type="molecule type" value="Genomic_DNA"/>
</dbReference>
<evidence type="ECO:0000313" key="2">
    <source>
        <dbReference type="Proteomes" id="UP001367508"/>
    </source>
</evidence>
<dbReference type="Proteomes" id="UP001367508">
    <property type="component" value="Unassembled WGS sequence"/>
</dbReference>
<organism evidence="1 2">
    <name type="scientific">Canavalia gladiata</name>
    <name type="common">Sword bean</name>
    <name type="synonym">Dolichos gladiatus</name>
    <dbReference type="NCBI Taxonomy" id="3824"/>
    <lineage>
        <taxon>Eukaryota</taxon>
        <taxon>Viridiplantae</taxon>
        <taxon>Streptophyta</taxon>
        <taxon>Embryophyta</taxon>
        <taxon>Tracheophyta</taxon>
        <taxon>Spermatophyta</taxon>
        <taxon>Magnoliopsida</taxon>
        <taxon>eudicotyledons</taxon>
        <taxon>Gunneridae</taxon>
        <taxon>Pentapetalae</taxon>
        <taxon>rosids</taxon>
        <taxon>fabids</taxon>
        <taxon>Fabales</taxon>
        <taxon>Fabaceae</taxon>
        <taxon>Papilionoideae</taxon>
        <taxon>50 kb inversion clade</taxon>
        <taxon>NPAAA clade</taxon>
        <taxon>indigoferoid/millettioid clade</taxon>
        <taxon>Phaseoleae</taxon>
        <taxon>Canavalia</taxon>
    </lineage>
</organism>
<name>A0AAN9K037_CANGL</name>
<proteinExistence type="predicted"/>
<keyword evidence="2" id="KW-1185">Reference proteome</keyword>
<reference evidence="1 2" key="1">
    <citation type="submission" date="2024-01" db="EMBL/GenBank/DDBJ databases">
        <title>The genomes of 5 underutilized Papilionoideae crops provide insights into root nodulation and disease resistanc.</title>
        <authorList>
            <person name="Jiang F."/>
        </authorList>
    </citation>
    <scope>NUCLEOTIDE SEQUENCE [LARGE SCALE GENOMIC DNA]</scope>
    <source>
        <strain evidence="1">LVBAO_FW01</strain>
        <tissue evidence="1">Leaves</tissue>
    </source>
</reference>
<dbReference type="AlphaFoldDB" id="A0AAN9K037"/>
<accession>A0AAN9K037</accession>